<dbReference type="AlphaFoldDB" id="A0A0P8ZM96"/>
<keyword evidence="1" id="KW-0472">Membrane</keyword>
<dbReference type="InterPro" id="IPR049713">
    <property type="entry name" value="Pr6Pr-like"/>
</dbReference>
<dbReference type="OrthoDB" id="9809977at2"/>
<feature type="transmembrane region" description="Helical" evidence="1">
    <location>
        <begin position="182"/>
        <end position="206"/>
    </location>
</feature>
<feature type="transmembrane region" description="Helical" evidence="1">
    <location>
        <begin position="143"/>
        <end position="162"/>
    </location>
</feature>
<feature type="transmembrane region" description="Helical" evidence="1">
    <location>
        <begin position="12"/>
        <end position="33"/>
    </location>
</feature>
<gene>
    <name evidence="2" type="ORF">AN403_2724</name>
</gene>
<name>A0A0P8ZM96_PSEFL</name>
<feature type="transmembrane region" description="Helical" evidence="1">
    <location>
        <begin position="45"/>
        <end position="66"/>
    </location>
</feature>
<keyword evidence="1" id="KW-0812">Transmembrane</keyword>
<comment type="caution">
    <text evidence="2">The sequence shown here is derived from an EMBL/GenBank/DDBJ whole genome shotgun (WGS) entry which is preliminary data.</text>
</comment>
<proteinExistence type="predicted"/>
<evidence type="ECO:0000313" key="3">
    <source>
        <dbReference type="Proteomes" id="UP000050349"/>
    </source>
</evidence>
<reference evidence="2 3" key="1">
    <citation type="submission" date="2015-09" db="EMBL/GenBank/DDBJ databases">
        <authorList>
            <person name="Jackson K.R."/>
            <person name="Lunt B.L."/>
            <person name="Fisher J.N.B."/>
            <person name="Gardner A.V."/>
            <person name="Bailey M.E."/>
            <person name="Deus L.M."/>
            <person name="Earl A.S."/>
            <person name="Gibby P.D."/>
            <person name="Hartmann K.A."/>
            <person name="Liu J.E."/>
            <person name="Manci A.M."/>
            <person name="Nielsen D.A."/>
            <person name="Solomon M.B."/>
            <person name="Breakwell D.P."/>
            <person name="Burnett S.H."/>
            <person name="Grose J.H."/>
        </authorList>
    </citation>
    <scope>NUCLEOTIDE SEQUENCE [LARGE SCALE GENOMIC DNA]</scope>
    <source>
        <strain evidence="2 3">S613</strain>
    </source>
</reference>
<dbReference type="PATRIC" id="fig|294.162.peg.3671"/>
<keyword evidence="1" id="KW-1133">Transmembrane helix</keyword>
<feature type="transmembrane region" description="Helical" evidence="1">
    <location>
        <begin position="78"/>
        <end position="99"/>
    </location>
</feature>
<dbReference type="Proteomes" id="UP000050349">
    <property type="component" value="Unassembled WGS sequence"/>
</dbReference>
<accession>A0A0P8ZM96</accession>
<protein>
    <submittedName>
        <fullName evidence="2">Putative membrane protein</fullName>
    </submittedName>
</protein>
<evidence type="ECO:0000256" key="1">
    <source>
        <dbReference type="SAM" id="Phobius"/>
    </source>
</evidence>
<organism evidence="2 3">
    <name type="scientific">Pseudomonas fluorescens</name>
    <dbReference type="NCBI Taxonomy" id="294"/>
    <lineage>
        <taxon>Bacteria</taxon>
        <taxon>Pseudomonadati</taxon>
        <taxon>Pseudomonadota</taxon>
        <taxon>Gammaproteobacteria</taxon>
        <taxon>Pseudomonadales</taxon>
        <taxon>Pseudomonadaceae</taxon>
        <taxon>Pseudomonas</taxon>
    </lineage>
</organism>
<dbReference type="NCBIfam" id="NF038065">
    <property type="entry name" value="Pr6Pr"/>
    <property type="match status" value="1"/>
</dbReference>
<evidence type="ECO:0000313" key="2">
    <source>
        <dbReference type="EMBL" id="KPU58240.1"/>
    </source>
</evidence>
<dbReference type="EMBL" id="LJXB01000082">
    <property type="protein sequence ID" value="KPU58240.1"/>
    <property type="molecule type" value="Genomic_DNA"/>
</dbReference>
<sequence length="219" mass="24778">MFVPSVARRRFVAIAAILGWAGLSIQLYLIFYSRWTLAASLTGGLVSFFSYFTVLSNTLVATVLTCETTSRESAARRWFLQPWVSSGVAVSIAVVGLAYNVLLRHLWHPEGWQWLADELLHDVMPLLFLGYWWCCVPKGTLRLGHIALWVIYPLVYFAYALLRGHLLAAYPYPFIDVEKLGYPQVFINAGGLLAGFVVIALLLIALDRWRARRVKDQDL</sequence>
<dbReference type="RefSeq" id="WP_057398609.1">
    <property type="nucleotide sequence ID" value="NZ_LJXB01000082.1"/>
</dbReference>